<dbReference type="STRING" id="1702214.AL399_05185"/>
<dbReference type="Proteomes" id="UP000054172">
    <property type="component" value="Unassembled WGS sequence"/>
</dbReference>
<dbReference type="AlphaFoldDB" id="A0A0Q4B8B1"/>
<dbReference type="InterPro" id="IPR024269">
    <property type="entry name" value="DUF3791"/>
</dbReference>
<dbReference type="PATRIC" id="fig|1702214.3.peg.2058"/>
<name>A0A0Q4B8B1_9BACT</name>
<evidence type="ECO:0000313" key="1">
    <source>
        <dbReference type="EMBL" id="KQM08842.1"/>
    </source>
</evidence>
<reference evidence="1" key="1">
    <citation type="submission" date="2015-08" db="EMBL/GenBank/DDBJ databases">
        <title>Candidatus Bacteriodes Periocalifornicus.</title>
        <authorList>
            <person name="McLean J.S."/>
            <person name="Kelley S."/>
        </authorList>
    </citation>
    <scope>NUCLEOTIDE SEQUENCE [LARGE SCALE GENOMIC DNA]</scope>
    <source>
        <strain evidence="1">12B</strain>
    </source>
</reference>
<keyword evidence="2" id="KW-1185">Reference proteome</keyword>
<evidence type="ECO:0000313" key="2">
    <source>
        <dbReference type="Proteomes" id="UP000054172"/>
    </source>
</evidence>
<gene>
    <name evidence="1" type="ORF">AL399_05185</name>
</gene>
<proteinExistence type="predicted"/>
<protein>
    <recommendedName>
        <fullName evidence="3">DUF3791 domain-containing protein</fullName>
    </recommendedName>
</protein>
<dbReference type="Pfam" id="PF12668">
    <property type="entry name" value="DUF3791"/>
    <property type="match status" value="1"/>
</dbReference>
<organism evidence="1 2">
    <name type="scientific">Candidatus [Bacteroides] periocalifornicus</name>
    <dbReference type="NCBI Taxonomy" id="1702214"/>
    <lineage>
        <taxon>Bacteria</taxon>
        <taxon>Pseudomonadati</taxon>
        <taxon>Bacteroidota</taxon>
    </lineage>
</organism>
<accession>A0A0Q4B8B1</accession>
<evidence type="ECO:0008006" key="3">
    <source>
        <dbReference type="Google" id="ProtNLM"/>
    </source>
</evidence>
<dbReference type="EMBL" id="LIIK01000020">
    <property type="protein sequence ID" value="KQM08842.1"/>
    <property type="molecule type" value="Genomic_DNA"/>
</dbReference>
<comment type="caution">
    <text evidence="1">The sequence shown here is derived from an EMBL/GenBank/DDBJ whole genome shotgun (WGS) entry which is preliminary data.</text>
</comment>
<sequence length="87" mass="9725">MMEQDTPIEHVVEYLVACIAMLAEGFGISMRSAYEYLDQFGGLAYLRDGYAVEHLFSLEDAVDHALEVCARNGGPEHEALPRIYAED</sequence>